<protein>
    <submittedName>
        <fullName evidence="6">Universal stress protein E</fullName>
    </submittedName>
</protein>
<comment type="subcellular location">
    <subcellularLocation>
        <location evidence="1">Cytoplasm</location>
    </subcellularLocation>
</comment>
<evidence type="ECO:0000256" key="4">
    <source>
        <dbReference type="ARBA" id="ARBA00037131"/>
    </source>
</evidence>
<dbReference type="Pfam" id="PF00582">
    <property type="entry name" value="Usp"/>
    <property type="match status" value="1"/>
</dbReference>
<comment type="similarity">
    <text evidence="2">Belongs to the universal stress protein A family.</text>
</comment>
<dbReference type="Proteomes" id="UP000199570">
    <property type="component" value="Unassembled WGS sequence"/>
</dbReference>
<proteinExistence type="inferred from homology"/>
<dbReference type="GO" id="GO:0005737">
    <property type="term" value="C:cytoplasm"/>
    <property type="evidence" value="ECO:0007669"/>
    <property type="project" value="UniProtKB-SubCell"/>
</dbReference>
<dbReference type="InterPro" id="IPR006016">
    <property type="entry name" value="UspA"/>
</dbReference>
<dbReference type="PANTHER" id="PTHR47892">
    <property type="entry name" value="UNIVERSAL STRESS PROTEIN E"/>
    <property type="match status" value="1"/>
</dbReference>
<evidence type="ECO:0000313" key="6">
    <source>
        <dbReference type="EMBL" id="SDR06438.1"/>
    </source>
</evidence>
<sequence>MLKLKRILLIAPNEMSRTPAFDRANALASATGALLHIVAFNYVQTLAVAGLFDHDAMYQAREGYLQVHRQWLEQQARLQRCTGSQVTTEVVWAPASLAHVLEYVNDFRPDLVIKDVHHVPALNRVFHRPLDSLLLRDCPANLHLVTDGNHPKPLKILATVDLSHLEDLTQGLNDRILDVASTLAASCGAALHLLNVSHWSVLGDAVRSVPTMSLDDSLRDALNDAQEEAFDVLAERYGIGERRRHLLTGIPHQVITRFARQNAFDMVVLGTLYEGGIDRFIGSTAEGVLNRAPCSLTIVKPWRWLD</sequence>
<organism evidence="6 7">
    <name type="scientific">Pseudomonas moorei</name>
    <dbReference type="NCBI Taxonomy" id="395599"/>
    <lineage>
        <taxon>Bacteria</taxon>
        <taxon>Pseudomonadati</taxon>
        <taxon>Pseudomonadota</taxon>
        <taxon>Gammaproteobacteria</taxon>
        <taxon>Pseudomonadales</taxon>
        <taxon>Pseudomonadaceae</taxon>
        <taxon>Pseudomonas</taxon>
    </lineage>
</organism>
<evidence type="ECO:0000256" key="3">
    <source>
        <dbReference type="ARBA" id="ARBA00022490"/>
    </source>
</evidence>
<gene>
    <name evidence="6" type="ORF">SAMN04490195_3002</name>
</gene>
<dbReference type="OrthoDB" id="239260at2"/>
<dbReference type="EMBL" id="FNKJ01000003">
    <property type="protein sequence ID" value="SDR06438.1"/>
    <property type="molecule type" value="Genomic_DNA"/>
</dbReference>
<evidence type="ECO:0000313" key="7">
    <source>
        <dbReference type="Proteomes" id="UP000199570"/>
    </source>
</evidence>
<dbReference type="PANTHER" id="PTHR47892:SF1">
    <property type="entry name" value="UNIVERSAL STRESS PROTEIN E"/>
    <property type="match status" value="1"/>
</dbReference>
<dbReference type="Gene3D" id="3.40.50.12370">
    <property type="match status" value="1"/>
</dbReference>
<dbReference type="RefSeq" id="WP_090322984.1">
    <property type="nucleotide sequence ID" value="NZ_FNKJ01000003.1"/>
</dbReference>
<feature type="domain" description="UspA" evidence="5">
    <location>
        <begin position="175"/>
        <end position="300"/>
    </location>
</feature>
<reference evidence="7" key="1">
    <citation type="submission" date="2016-10" db="EMBL/GenBank/DDBJ databases">
        <authorList>
            <person name="Varghese N."/>
            <person name="Submissions S."/>
        </authorList>
    </citation>
    <scope>NUCLEOTIDE SEQUENCE [LARGE SCALE GENOMIC DNA]</scope>
    <source>
        <strain evidence="7">BS3775</strain>
    </source>
</reference>
<name>A0A1H1G0K3_9PSED</name>
<evidence type="ECO:0000259" key="5">
    <source>
        <dbReference type="Pfam" id="PF00582"/>
    </source>
</evidence>
<keyword evidence="7" id="KW-1185">Reference proteome</keyword>
<accession>A0A1H1G0K3</accession>
<comment type="function">
    <text evidence="4">Required for resistance to DNA-damaging agents.</text>
</comment>
<dbReference type="AlphaFoldDB" id="A0A1H1G0K3"/>
<keyword evidence="3" id="KW-0963">Cytoplasm</keyword>
<dbReference type="SUPFAM" id="SSF52402">
    <property type="entry name" value="Adenine nucleotide alpha hydrolases-like"/>
    <property type="match status" value="2"/>
</dbReference>
<evidence type="ECO:0000256" key="2">
    <source>
        <dbReference type="ARBA" id="ARBA00008791"/>
    </source>
</evidence>
<evidence type="ECO:0000256" key="1">
    <source>
        <dbReference type="ARBA" id="ARBA00004496"/>
    </source>
</evidence>